<keyword evidence="3" id="KW-0813">Transport</keyword>
<evidence type="ECO:0000256" key="4">
    <source>
        <dbReference type="ARBA" id="ARBA00022692"/>
    </source>
</evidence>
<evidence type="ECO:0000256" key="7">
    <source>
        <dbReference type="ARBA" id="ARBA00023002"/>
    </source>
</evidence>
<dbReference type="EMBL" id="JACHHF010000001">
    <property type="protein sequence ID" value="MBB5175147.1"/>
    <property type="molecule type" value="Genomic_DNA"/>
</dbReference>
<evidence type="ECO:0000313" key="14">
    <source>
        <dbReference type="Proteomes" id="UP000579136"/>
    </source>
</evidence>
<sequence length="140" mass="16142">MYKKTLMQLILIVSLTATLGSLYFSEVRNYIPCELCWYQRILMYPLVIISLISLIKNDFKAYYYILTMSIMGFIMGVYHYSLQKLPAVQDGLNACSDNSCTVTYVNYFGFITIPLMSLTAFLIIIVLSVLSFKKENVHEQ</sequence>
<keyword evidence="11" id="KW-0676">Redox-active center</keyword>
<keyword evidence="6 12" id="KW-1133">Transmembrane helix</keyword>
<dbReference type="Pfam" id="PF02600">
    <property type="entry name" value="DsbB"/>
    <property type="match status" value="1"/>
</dbReference>
<evidence type="ECO:0000313" key="13">
    <source>
        <dbReference type="EMBL" id="MBB5175147.1"/>
    </source>
</evidence>
<feature type="transmembrane region" description="Helical" evidence="12">
    <location>
        <begin position="62"/>
        <end position="80"/>
    </location>
</feature>
<name>A0A9Q2CX41_9STAP</name>
<dbReference type="PANTHER" id="PTHR43469:SF1">
    <property type="entry name" value="SPBETA PROPHAGE-DERIVED DISULFIDE BOND FORMATION PROTEIN B"/>
    <property type="match status" value="1"/>
</dbReference>
<evidence type="ECO:0000256" key="6">
    <source>
        <dbReference type="ARBA" id="ARBA00022989"/>
    </source>
</evidence>
<feature type="transmembrane region" description="Helical" evidence="12">
    <location>
        <begin position="7"/>
        <end position="25"/>
    </location>
</feature>
<keyword evidence="7" id="KW-0560">Oxidoreductase</keyword>
<keyword evidence="14" id="KW-1185">Reference proteome</keyword>
<dbReference type="GO" id="GO:0015035">
    <property type="term" value="F:protein-disulfide reductase activity"/>
    <property type="evidence" value="ECO:0007669"/>
    <property type="project" value="InterPro"/>
</dbReference>
<evidence type="ECO:0000256" key="1">
    <source>
        <dbReference type="ARBA" id="ARBA00004141"/>
    </source>
</evidence>
<dbReference type="NCBIfam" id="NF002849">
    <property type="entry name" value="PRK03113.1"/>
    <property type="match status" value="1"/>
</dbReference>
<evidence type="ECO:0000256" key="2">
    <source>
        <dbReference type="ARBA" id="ARBA00007602"/>
    </source>
</evidence>
<gene>
    <name evidence="13" type="ORF">HNQ45_000005</name>
</gene>
<dbReference type="Proteomes" id="UP000579136">
    <property type="component" value="Unassembled WGS sequence"/>
</dbReference>
<keyword evidence="4 12" id="KW-0812">Transmembrane</keyword>
<evidence type="ECO:0000256" key="5">
    <source>
        <dbReference type="ARBA" id="ARBA00022982"/>
    </source>
</evidence>
<keyword evidence="9" id="KW-1015">Disulfide bond</keyword>
<evidence type="ECO:0000256" key="9">
    <source>
        <dbReference type="ARBA" id="ARBA00023157"/>
    </source>
</evidence>
<comment type="subcellular location">
    <subcellularLocation>
        <location evidence="1">Membrane</location>
        <topology evidence="1">Multi-pass membrane protein</topology>
    </subcellularLocation>
</comment>
<reference evidence="13 14" key="1">
    <citation type="submission" date="2020-08" db="EMBL/GenBank/DDBJ databases">
        <title>Genomic Encyclopedia of Type Strains, Phase IV (KMG-IV): sequencing the most valuable type-strain genomes for metagenomic binning, comparative biology and taxonomic classification.</title>
        <authorList>
            <person name="Goeker M."/>
        </authorList>
    </citation>
    <scope>NUCLEOTIDE SEQUENCE [LARGE SCALE GENOMIC DNA]</scope>
    <source>
        <strain evidence="13 14">DSM 19163</strain>
    </source>
</reference>
<keyword evidence="10" id="KW-0143">Chaperone</keyword>
<dbReference type="HAMAP" id="MF_00287">
    <property type="entry name" value="BdbC"/>
    <property type="match status" value="1"/>
</dbReference>
<dbReference type="PIRSF" id="PIRSF036659">
    <property type="entry name" value="BdbC"/>
    <property type="match status" value="1"/>
</dbReference>
<keyword evidence="8 12" id="KW-0472">Membrane</keyword>
<comment type="caution">
    <text evidence="13">The sequence shown here is derived from an EMBL/GenBank/DDBJ whole genome shotgun (WGS) entry which is preliminary data.</text>
</comment>
<feature type="transmembrane region" description="Helical" evidence="12">
    <location>
        <begin position="37"/>
        <end position="55"/>
    </location>
</feature>
<dbReference type="PANTHER" id="PTHR43469">
    <property type="entry name" value="DISULFIDE FORMATION PROTEIN-RELATED"/>
    <property type="match status" value="1"/>
</dbReference>
<dbReference type="RefSeq" id="WP_311538875.1">
    <property type="nucleotide sequence ID" value="NZ_CBCRYX010000011.1"/>
</dbReference>
<evidence type="ECO:0000256" key="11">
    <source>
        <dbReference type="ARBA" id="ARBA00023284"/>
    </source>
</evidence>
<evidence type="ECO:0000256" key="8">
    <source>
        <dbReference type="ARBA" id="ARBA00023136"/>
    </source>
</evidence>
<dbReference type="InterPro" id="IPR012187">
    <property type="entry name" value="Disulphide_bond_form_BdbC"/>
</dbReference>
<proteinExistence type="inferred from homology"/>
<accession>A0A9Q2CX41</accession>
<keyword evidence="5" id="KW-0249">Electron transport</keyword>
<evidence type="ECO:0000256" key="12">
    <source>
        <dbReference type="SAM" id="Phobius"/>
    </source>
</evidence>
<evidence type="ECO:0000256" key="10">
    <source>
        <dbReference type="ARBA" id="ARBA00023186"/>
    </source>
</evidence>
<dbReference type="GO" id="GO:0016020">
    <property type="term" value="C:membrane"/>
    <property type="evidence" value="ECO:0007669"/>
    <property type="project" value="UniProtKB-SubCell"/>
</dbReference>
<dbReference type="GO" id="GO:0006457">
    <property type="term" value="P:protein folding"/>
    <property type="evidence" value="ECO:0007669"/>
    <property type="project" value="InterPro"/>
</dbReference>
<protein>
    <submittedName>
        <fullName evidence="13">Disulfide bond formation protein DsbB</fullName>
    </submittedName>
</protein>
<dbReference type="InterPro" id="IPR023380">
    <property type="entry name" value="DsbB-like_sf"/>
</dbReference>
<organism evidence="13 14">
    <name type="scientific">Nosocomiicoccus ampullae</name>
    <dbReference type="NCBI Taxonomy" id="489910"/>
    <lineage>
        <taxon>Bacteria</taxon>
        <taxon>Bacillati</taxon>
        <taxon>Bacillota</taxon>
        <taxon>Bacilli</taxon>
        <taxon>Bacillales</taxon>
        <taxon>Staphylococcaceae</taxon>
        <taxon>Nosocomiicoccus</taxon>
    </lineage>
</organism>
<dbReference type="InterPro" id="IPR003752">
    <property type="entry name" value="DiS_bond_form_DsbB/BdbC"/>
</dbReference>
<evidence type="ECO:0000256" key="3">
    <source>
        <dbReference type="ARBA" id="ARBA00022448"/>
    </source>
</evidence>
<dbReference type="SUPFAM" id="SSF158442">
    <property type="entry name" value="DsbB-like"/>
    <property type="match status" value="1"/>
</dbReference>
<dbReference type="AlphaFoldDB" id="A0A9Q2CX41"/>
<dbReference type="Gene3D" id="1.20.1550.10">
    <property type="entry name" value="DsbB-like"/>
    <property type="match status" value="1"/>
</dbReference>
<feature type="transmembrane region" description="Helical" evidence="12">
    <location>
        <begin position="107"/>
        <end position="130"/>
    </location>
</feature>
<comment type="similarity">
    <text evidence="2">Belongs to the DsbB family. BdbC subfamily.</text>
</comment>